<keyword evidence="3" id="KW-1185">Reference proteome</keyword>
<evidence type="ECO:0000313" key="3">
    <source>
        <dbReference type="Proteomes" id="UP000199421"/>
    </source>
</evidence>
<dbReference type="InterPro" id="IPR016786">
    <property type="entry name" value="YdeI_bac"/>
</dbReference>
<dbReference type="Pfam" id="PF13376">
    <property type="entry name" value="OmdA"/>
    <property type="match status" value="1"/>
</dbReference>
<name>A0A1H7M4Q2_OLID1</name>
<dbReference type="PIRSF" id="PIRSF021308">
    <property type="entry name" value="UCP021308"/>
    <property type="match status" value="1"/>
</dbReference>
<reference evidence="3" key="1">
    <citation type="submission" date="2016-10" db="EMBL/GenBank/DDBJ databases">
        <authorList>
            <person name="Varghese N."/>
            <person name="Submissions S."/>
        </authorList>
    </citation>
    <scope>NUCLEOTIDE SEQUENCE [LARGE SCALE GENOMIC DNA]</scope>
    <source>
        <strain evidence="3">DSM 18733</strain>
    </source>
</reference>
<dbReference type="Gene3D" id="3.90.1150.200">
    <property type="match status" value="1"/>
</dbReference>
<protein>
    <submittedName>
        <fullName evidence="2">Uncharacterized conserved protein YdeI, YjbR/CyaY-like superfamily, DUF1801 family</fullName>
    </submittedName>
</protein>
<dbReference type="SUPFAM" id="SSF159888">
    <property type="entry name" value="YdhG-like"/>
    <property type="match status" value="1"/>
</dbReference>
<organism evidence="2 3">
    <name type="scientific">Olivibacter domesticus</name>
    <name type="common">Pseudosphingobacterium domesticum</name>
    <dbReference type="NCBI Taxonomy" id="407022"/>
    <lineage>
        <taxon>Bacteria</taxon>
        <taxon>Pseudomonadati</taxon>
        <taxon>Bacteroidota</taxon>
        <taxon>Sphingobacteriia</taxon>
        <taxon>Sphingobacteriales</taxon>
        <taxon>Sphingobacteriaceae</taxon>
        <taxon>Olivibacter</taxon>
    </lineage>
</organism>
<dbReference type="InterPro" id="IPR014922">
    <property type="entry name" value="YdhG-like"/>
</dbReference>
<dbReference type="RefSeq" id="WP_093322566.1">
    <property type="nucleotide sequence ID" value="NZ_FOAF01000001.1"/>
</dbReference>
<sequence length="199" mass="23316">MEAFKTANDFYNAQQQWHEELKVLRKLILSAGLTEEIKWGGPIYTHNGKNIVGLAGFKSYFGIWFHQGVFLEDKYKLLINAQEGTTKALRQMRFTSIKKVDLPIILSYVKEAILNQEKGLEMKADRNKPILIPNELAQLFKENKILQQRFSQFKKTQQREFAEYISTAKQDKTKQERLKKIIPMIEQGLGLNDKYRFNQ</sequence>
<feature type="domain" description="YdhG-like" evidence="1">
    <location>
        <begin position="17"/>
        <end position="113"/>
    </location>
</feature>
<dbReference type="AlphaFoldDB" id="A0A1H7M4Q2"/>
<dbReference type="STRING" id="407022.SAMN05661044_01863"/>
<evidence type="ECO:0000313" key="2">
    <source>
        <dbReference type="EMBL" id="SEL06184.1"/>
    </source>
</evidence>
<proteinExistence type="predicted"/>
<dbReference type="EMBL" id="FOAF01000001">
    <property type="protein sequence ID" value="SEL06184.1"/>
    <property type="molecule type" value="Genomic_DNA"/>
</dbReference>
<dbReference type="Proteomes" id="UP000199421">
    <property type="component" value="Unassembled WGS sequence"/>
</dbReference>
<dbReference type="OrthoDB" id="214150at2"/>
<dbReference type="Pfam" id="PF08818">
    <property type="entry name" value="DUF1801"/>
    <property type="match status" value="1"/>
</dbReference>
<gene>
    <name evidence="2" type="ORF">SAMN05661044_01863</name>
</gene>
<evidence type="ECO:0000259" key="1">
    <source>
        <dbReference type="Pfam" id="PF08818"/>
    </source>
</evidence>
<accession>A0A1H7M4Q2</accession>